<dbReference type="AlphaFoldDB" id="A0A6A5BEE8"/>
<dbReference type="RefSeq" id="XP_044557595.1">
    <property type="nucleotide sequence ID" value="XM_044713058.1"/>
</dbReference>
<dbReference type="GeneID" id="68116347"/>
<comment type="caution">
    <text evidence="2">The sequence shown here is derived from an EMBL/GenBank/DDBJ whole genome shotgun (WGS) entry which is preliminary data.</text>
</comment>
<evidence type="ECO:0000313" key="3">
    <source>
        <dbReference type="Proteomes" id="UP000444721"/>
    </source>
</evidence>
<sequence>MDFEFRREFEKRKKVTHGVAFFSNGYPMTVDIEFEHDGISTEFGKEDIQFVDISCVDEDDKNEENMLCSATFMDSNDWEDDIEEDEESEKDKGEEKDREDKESDKDEEDDEGDKDNEEEEDEDDQDE</sequence>
<dbReference type="VEuPathDB" id="AmoebaDB:FDP41_009130"/>
<reference evidence="2 3" key="1">
    <citation type="journal article" date="2019" name="Sci. Rep.">
        <title>Nanopore sequencing improves the draft genome of the human pathogenic amoeba Naegleria fowleri.</title>
        <authorList>
            <person name="Liechti N."/>
            <person name="Schurch N."/>
            <person name="Bruggmann R."/>
            <person name="Wittwer M."/>
        </authorList>
    </citation>
    <scope>NUCLEOTIDE SEQUENCE [LARGE SCALE GENOMIC DNA]</scope>
    <source>
        <strain evidence="2 3">ATCC 30894</strain>
    </source>
</reference>
<protein>
    <submittedName>
        <fullName evidence="2">Uncharacterized protein</fullName>
    </submittedName>
</protein>
<keyword evidence="3" id="KW-1185">Reference proteome</keyword>
<dbReference type="EMBL" id="VFQX01000066">
    <property type="protein sequence ID" value="KAF0972881.1"/>
    <property type="molecule type" value="Genomic_DNA"/>
</dbReference>
<feature type="region of interest" description="Disordered" evidence="1">
    <location>
        <begin position="71"/>
        <end position="127"/>
    </location>
</feature>
<accession>A0A6A5BEE8</accession>
<gene>
    <name evidence="2" type="ORF">FDP41_009130</name>
</gene>
<evidence type="ECO:0000256" key="1">
    <source>
        <dbReference type="SAM" id="MobiDB-lite"/>
    </source>
</evidence>
<feature type="compositionally biased region" description="Acidic residues" evidence="1">
    <location>
        <begin position="105"/>
        <end position="127"/>
    </location>
</feature>
<name>A0A6A5BEE8_NAEFO</name>
<evidence type="ECO:0000313" key="2">
    <source>
        <dbReference type="EMBL" id="KAF0972881.1"/>
    </source>
</evidence>
<feature type="compositionally biased region" description="Acidic residues" evidence="1">
    <location>
        <begin position="76"/>
        <end position="88"/>
    </location>
</feature>
<organism evidence="2 3">
    <name type="scientific">Naegleria fowleri</name>
    <name type="common">Brain eating amoeba</name>
    <dbReference type="NCBI Taxonomy" id="5763"/>
    <lineage>
        <taxon>Eukaryota</taxon>
        <taxon>Discoba</taxon>
        <taxon>Heterolobosea</taxon>
        <taxon>Tetramitia</taxon>
        <taxon>Eutetramitia</taxon>
        <taxon>Vahlkampfiidae</taxon>
        <taxon>Naegleria</taxon>
    </lineage>
</organism>
<feature type="compositionally biased region" description="Basic and acidic residues" evidence="1">
    <location>
        <begin position="89"/>
        <end position="104"/>
    </location>
</feature>
<dbReference type="Proteomes" id="UP000444721">
    <property type="component" value="Unassembled WGS sequence"/>
</dbReference>
<proteinExistence type="predicted"/>